<proteinExistence type="predicted"/>
<keyword evidence="1" id="KW-0805">Transcription regulation</keyword>
<evidence type="ECO:0000256" key="1">
    <source>
        <dbReference type="ARBA" id="ARBA00023015"/>
    </source>
</evidence>
<dbReference type="SUPFAM" id="SSF46785">
    <property type="entry name" value="Winged helix' DNA-binding domain"/>
    <property type="match status" value="1"/>
</dbReference>
<dbReference type="Gene3D" id="1.10.10.10">
    <property type="entry name" value="Winged helix-like DNA-binding domain superfamily/Winged helix DNA-binding domain"/>
    <property type="match status" value="1"/>
</dbReference>
<evidence type="ECO:0000313" key="5">
    <source>
        <dbReference type="EMBL" id="MBB5599360.1"/>
    </source>
</evidence>
<dbReference type="AlphaFoldDB" id="A0A7W9DC48"/>
<dbReference type="RefSeq" id="WP_183645194.1">
    <property type="nucleotide sequence ID" value="NZ_JACHBL010000002.1"/>
</dbReference>
<comment type="caution">
    <text evidence="5">The sequence shown here is derived from an EMBL/GenBank/DDBJ whole genome shotgun (WGS) entry which is preliminary data.</text>
</comment>
<dbReference type="EMBL" id="JACHBL010000002">
    <property type="protein sequence ID" value="MBB5599360.1"/>
    <property type="molecule type" value="Genomic_DNA"/>
</dbReference>
<keyword evidence="6" id="KW-1185">Reference proteome</keyword>
<dbReference type="GO" id="GO:0003700">
    <property type="term" value="F:DNA-binding transcription factor activity"/>
    <property type="evidence" value="ECO:0007669"/>
    <property type="project" value="InterPro"/>
</dbReference>
<dbReference type="PANTHER" id="PTHR43537:SF45">
    <property type="entry name" value="GNTR FAMILY REGULATORY PROTEIN"/>
    <property type="match status" value="1"/>
</dbReference>
<keyword evidence="2 5" id="KW-0238">DNA-binding</keyword>
<dbReference type="InterPro" id="IPR036390">
    <property type="entry name" value="WH_DNA-bd_sf"/>
</dbReference>
<protein>
    <submittedName>
        <fullName evidence="5">DNA-binding GntR family transcriptional regulator</fullName>
    </submittedName>
</protein>
<dbReference type="Pfam" id="PF00392">
    <property type="entry name" value="GntR"/>
    <property type="match status" value="1"/>
</dbReference>
<accession>A0A7W9DC48</accession>
<dbReference type="InterPro" id="IPR008920">
    <property type="entry name" value="TF_FadR/GntR_C"/>
</dbReference>
<sequence>MNSNSNNSSTVALPAAETMRAALRQKITEGRLSPGSRLFDKVLAEEFGVSRNTARDALRLLTTDGLVVSIPNSGSSVRILTPADIRDIYSARRLIETGAIAQSSTASDELLQKIEVAATQSEQYVEAGDWNKVGTSSLSFHRSIVQLTRSQLVDEFFTTLAAQLRLAFALMPDESVFQVSWVGRDRNIANLILSGRREEATSQLIDYLNESEAQIIDGVRNTMHSRSVMDGAEKAS</sequence>
<dbReference type="InterPro" id="IPR036388">
    <property type="entry name" value="WH-like_DNA-bd_sf"/>
</dbReference>
<gene>
    <name evidence="5" type="ORF">BKA12_002499</name>
</gene>
<dbReference type="PANTHER" id="PTHR43537">
    <property type="entry name" value="TRANSCRIPTIONAL REGULATOR, GNTR FAMILY"/>
    <property type="match status" value="1"/>
</dbReference>
<reference evidence="5 6" key="1">
    <citation type="submission" date="2020-08" db="EMBL/GenBank/DDBJ databases">
        <title>Sequencing the genomes of 1000 actinobacteria strains.</title>
        <authorList>
            <person name="Klenk H.-P."/>
        </authorList>
    </citation>
    <scope>NUCLEOTIDE SEQUENCE [LARGE SCALE GENOMIC DNA]</scope>
    <source>
        <strain evidence="5 6">DSM 23694</strain>
    </source>
</reference>
<dbReference type="SMART" id="SM00345">
    <property type="entry name" value="HTH_GNTR"/>
    <property type="match status" value="1"/>
</dbReference>
<evidence type="ECO:0000256" key="3">
    <source>
        <dbReference type="ARBA" id="ARBA00023163"/>
    </source>
</evidence>
<keyword evidence="3" id="KW-0804">Transcription</keyword>
<organism evidence="5 6">
    <name type="scientific">Neomicrococcus lactis</name>
    <dbReference type="NCBI Taxonomy" id="732241"/>
    <lineage>
        <taxon>Bacteria</taxon>
        <taxon>Bacillati</taxon>
        <taxon>Actinomycetota</taxon>
        <taxon>Actinomycetes</taxon>
        <taxon>Micrococcales</taxon>
        <taxon>Micrococcaceae</taxon>
        <taxon>Neomicrococcus</taxon>
    </lineage>
</organism>
<dbReference type="InterPro" id="IPR000524">
    <property type="entry name" value="Tscrpt_reg_HTH_GntR"/>
</dbReference>
<feature type="domain" description="HTH gntR-type" evidence="4">
    <location>
        <begin position="13"/>
        <end position="80"/>
    </location>
</feature>
<dbReference type="Gene3D" id="1.20.120.530">
    <property type="entry name" value="GntR ligand-binding domain-like"/>
    <property type="match status" value="1"/>
</dbReference>
<dbReference type="CDD" id="cd07377">
    <property type="entry name" value="WHTH_GntR"/>
    <property type="match status" value="1"/>
</dbReference>
<dbReference type="Pfam" id="PF07729">
    <property type="entry name" value="FCD"/>
    <property type="match status" value="1"/>
</dbReference>
<dbReference type="Proteomes" id="UP000523863">
    <property type="component" value="Unassembled WGS sequence"/>
</dbReference>
<evidence type="ECO:0000256" key="2">
    <source>
        <dbReference type="ARBA" id="ARBA00023125"/>
    </source>
</evidence>
<dbReference type="PROSITE" id="PS50949">
    <property type="entry name" value="HTH_GNTR"/>
    <property type="match status" value="1"/>
</dbReference>
<evidence type="ECO:0000259" key="4">
    <source>
        <dbReference type="PROSITE" id="PS50949"/>
    </source>
</evidence>
<dbReference type="PRINTS" id="PR00035">
    <property type="entry name" value="HTHGNTR"/>
</dbReference>
<dbReference type="SUPFAM" id="SSF48008">
    <property type="entry name" value="GntR ligand-binding domain-like"/>
    <property type="match status" value="1"/>
</dbReference>
<dbReference type="GO" id="GO:0003677">
    <property type="term" value="F:DNA binding"/>
    <property type="evidence" value="ECO:0007669"/>
    <property type="project" value="UniProtKB-KW"/>
</dbReference>
<evidence type="ECO:0000313" key="6">
    <source>
        <dbReference type="Proteomes" id="UP000523863"/>
    </source>
</evidence>
<name>A0A7W9DC48_9MICC</name>
<dbReference type="InterPro" id="IPR011711">
    <property type="entry name" value="GntR_C"/>
</dbReference>
<dbReference type="SMART" id="SM00895">
    <property type="entry name" value="FCD"/>
    <property type="match status" value="1"/>
</dbReference>